<accession>A0A0K1PH48</accession>
<dbReference type="InterPro" id="IPR027417">
    <property type="entry name" value="P-loop_NTPase"/>
</dbReference>
<evidence type="ECO:0000256" key="6">
    <source>
        <dbReference type="ARBA" id="ARBA00023121"/>
    </source>
</evidence>
<dbReference type="PROSITE" id="PS01008">
    <property type="entry name" value="DNAA"/>
    <property type="match status" value="1"/>
</dbReference>
<feature type="binding site" evidence="8">
    <location>
        <position position="171"/>
    </location>
    <ligand>
        <name>ATP</name>
        <dbReference type="ChEBI" id="CHEBI:30616"/>
    </ligand>
</feature>
<dbReference type="InterPro" id="IPR018312">
    <property type="entry name" value="Chromosome_initiator_DnaA_CS"/>
</dbReference>
<dbReference type="InterPro" id="IPR038454">
    <property type="entry name" value="DnaA_N_sf"/>
</dbReference>
<dbReference type="Pfam" id="PF11638">
    <property type="entry name" value="DnaA_N"/>
    <property type="match status" value="1"/>
</dbReference>
<dbReference type="KEGG" id="vin:AKJ08_3232"/>
<dbReference type="GO" id="GO:0005737">
    <property type="term" value="C:cytoplasm"/>
    <property type="evidence" value="ECO:0007669"/>
    <property type="project" value="UniProtKB-SubCell"/>
</dbReference>
<evidence type="ECO:0000256" key="10">
    <source>
        <dbReference type="RuleBase" id="RU000577"/>
    </source>
</evidence>
<dbReference type="InterPro" id="IPR003593">
    <property type="entry name" value="AAA+_ATPase"/>
</dbReference>
<feature type="domain" description="Chromosomal replication initiator DnaA C-terminal" evidence="13">
    <location>
        <begin position="369"/>
        <end position="438"/>
    </location>
</feature>
<evidence type="ECO:0000256" key="1">
    <source>
        <dbReference type="ARBA" id="ARBA00006583"/>
    </source>
</evidence>
<dbReference type="CDD" id="cd00009">
    <property type="entry name" value="AAA"/>
    <property type="match status" value="1"/>
</dbReference>
<keyword evidence="7 8" id="KW-0238">DNA-binding</keyword>
<comment type="similarity">
    <text evidence="1 8 11">Belongs to the DnaA family.</text>
</comment>
<evidence type="ECO:0000256" key="8">
    <source>
        <dbReference type="HAMAP-Rule" id="MF_00377"/>
    </source>
</evidence>
<evidence type="ECO:0000256" key="9">
    <source>
        <dbReference type="NCBIfam" id="TIGR00362"/>
    </source>
</evidence>
<evidence type="ECO:0000259" key="12">
    <source>
        <dbReference type="SMART" id="SM00382"/>
    </source>
</evidence>
<keyword evidence="6 8" id="KW-0446">Lipid-binding</keyword>
<dbReference type="SMART" id="SM00760">
    <property type="entry name" value="Bac_DnaA_C"/>
    <property type="match status" value="1"/>
</dbReference>
<dbReference type="SUPFAM" id="SSF52540">
    <property type="entry name" value="P-loop containing nucleoside triphosphate hydrolases"/>
    <property type="match status" value="1"/>
</dbReference>
<comment type="domain">
    <text evidence="8">Domain I is involved in oligomerization and binding regulators, domain II is flexibile and of varying length in different bacteria, domain III forms the AAA+ region, while domain IV binds dsDNA.</text>
</comment>
<dbReference type="PANTHER" id="PTHR30050:SF2">
    <property type="entry name" value="CHROMOSOMAL REPLICATION INITIATOR PROTEIN DNAA"/>
    <property type="match status" value="1"/>
</dbReference>
<evidence type="ECO:0000256" key="5">
    <source>
        <dbReference type="ARBA" id="ARBA00022840"/>
    </source>
</evidence>
<dbReference type="NCBIfam" id="TIGR00362">
    <property type="entry name" value="DnaA"/>
    <property type="match status" value="1"/>
</dbReference>
<comment type="subcellular location">
    <subcellularLocation>
        <location evidence="8">Cytoplasm</location>
    </subcellularLocation>
</comment>
<dbReference type="PATRIC" id="fig|1391653.3.peg.3376"/>
<dbReference type="SMART" id="SM00382">
    <property type="entry name" value="AAA"/>
    <property type="match status" value="1"/>
</dbReference>
<comment type="caution">
    <text evidence="8">Lacks conserved residue(s) required for the propagation of feature annotation.</text>
</comment>
<evidence type="ECO:0000256" key="7">
    <source>
        <dbReference type="ARBA" id="ARBA00023125"/>
    </source>
</evidence>
<proteinExistence type="inferred from homology"/>
<evidence type="ECO:0000313" key="15">
    <source>
        <dbReference type="Proteomes" id="UP000055590"/>
    </source>
</evidence>
<feature type="binding site" evidence="8">
    <location>
        <position position="172"/>
    </location>
    <ligand>
        <name>ATP</name>
        <dbReference type="ChEBI" id="CHEBI:30616"/>
    </ligand>
</feature>
<evidence type="ECO:0000256" key="4">
    <source>
        <dbReference type="ARBA" id="ARBA00022741"/>
    </source>
</evidence>
<feature type="region of interest" description="Domain IV, binds dsDNA" evidence="8">
    <location>
        <begin position="343"/>
        <end position="462"/>
    </location>
</feature>
<feature type="region of interest" description="Domain I, interacts with DnaA modulators" evidence="8">
    <location>
        <begin position="1"/>
        <end position="98"/>
    </location>
</feature>
<dbReference type="GO" id="GO:0006275">
    <property type="term" value="P:regulation of DNA replication"/>
    <property type="evidence" value="ECO:0007669"/>
    <property type="project" value="UniProtKB-UniRule"/>
</dbReference>
<evidence type="ECO:0000256" key="3">
    <source>
        <dbReference type="ARBA" id="ARBA00022705"/>
    </source>
</evidence>
<evidence type="ECO:0000256" key="11">
    <source>
        <dbReference type="RuleBase" id="RU004227"/>
    </source>
</evidence>
<feature type="domain" description="AAA+ ATPase" evidence="12">
    <location>
        <begin position="158"/>
        <end position="285"/>
    </location>
</feature>
<dbReference type="GO" id="GO:0005524">
    <property type="term" value="F:ATP binding"/>
    <property type="evidence" value="ECO:0007669"/>
    <property type="project" value="UniProtKB-UniRule"/>
</dbReference>
<gene>
    <name evidence="8" type="primary">dnaA</name>
    <name evidence="14" type="ORF">AKJ08_3232</name>
</gene>
<evidence type="ECO:0000313" key="14">
    <source>
        <dbReference type="EMBL" id="AKU92845.1"/>
    </source>
</evidence>
<dbReference type="InterPro" id="IPR001957">
    <property type="entry name" value="Chromosome_initiator_DnaA"/>
</dbReference>
<dbReference type="InterPro" id="IPR010921">
    <property type="entry name" value="Trp_repressor/repl_initiator"/>
</dbReference>
<dbReference type="AlphaFoldDB" id="A0A0K1PH48"/>
<comment type="subunit">
    <text evidence="8">Oligomerizes as a right-handed, spiral filament on DNA at oriC.</text>
</comment>
<keyword evidence="15" id="KW-1185">Reference proteome</keyword>
<dbReference type="PRINTS" id="PR00051">
    <property type="entry name" value="DNAA"/>
</dbReference>
<dbReference type="GO" id="GO:0003688">
    <property type="term" value="F:DNA replication origin binding"/>
    <property type="evidence" value="ECO:0007669"/>
    <property type="project" value="UniProtKB-UniRule"/>
</dbReference>
<feature type="binding site" evidence="8">
    <location>
        <position position="173"/>
    </location>
    <ligand>
        <name>ATP</name>
        <dbReference type="ChEBI" id="CHEBI:30616"/>
    </ligand>
</feature>
<feature type="binding site" evidence="8">
    <location>
        <position position="169"/>
    </location>
    <ligand>
        <name>ATP</name>
        <dbReference type="ChEBI" id="CHEBI:30616"/>
    </ligand>
</feature>
<dbReference type="STRING" id="1391653.AKJ08_3232"/>
<dbReference type="InterPro" id="IPR013317">
    <property type="entry name" value="DnaA_dom"/>
</dbReference>
<reference evidence="14 15" key="1">
    <citation type="submission" date="2015-08" db="EMBL/GenBank/DDBJ databases">
        <authorList>
            <person name="Babu N.S."/>
            <person name="Beckwith C.J."/>
            <person name="Beseler K.G."/>
            <person name="Brison A."/>
            <person name="Carone J.V."/>
            <person name="Caskin T.P."/>
            <person name="Diamond M."/>
            <person name="Durham M.E."/>
            <person name="Foxe J.M."/>
            <person name="Go M."/>
            <person name="Henderson B.A."/>
            <person name="Jones I.B."/>
            <person name="McGettigan J.A."/>
            <person name="Micheletti S.J."/>
            <person name="Nasrallah M.E."/>
            <person name="Ortiz D."/>
            <person name="Piller C.R."/>
            <person name="Privatt S.R."/>
            <person name="Schneider S.L."/>
            <person name="Sharp S."/>
            <person name="Smith T.C."/>
            <person name="Stanton J.D."/>
            <person name="Ullery H.E."/>
            <person name="Wilson R.J."/>
            <person name="Serrano M.G."/>
            <person name="Buck G."/>
            <person name="Lee V."/>
            <person name="Wang Y."/>
            <person name="Carvalho R."/>
            <person name="Voegtly L."/>
            <person name="Shi R."/>
            <person name="Duckworth R."/>
            <person name="Johnson A."/>
            <person name="Loviza R."/>
            <person name="Walstead R."/>
            <person name="Shah Z."/>
            <person name="Kiflezghi M."/>
            <person name="Wade K."/>
            <person name="Ball S.L."/>
            <person name="Bradley K.W."/>
            <person name="Asai D.J."/>
            <person name="Bowman C.A."/>
            <person name="Russell D.A."/>
            <person name="Pope W.H."/>
            <person name="Jacobs-Sera D."/>
            <person name="Hendrix R.W."/>
            <person name="Hatfull G.F."/>
        </authorList>
    </citation>
    <scope>NUCLEOTIDE SEQUENCE [LARGE SCALE GENOMIC DNA]</scope>
    <source>
        <strain evidence="14 15">DSM 27710</strain>
    </source>
</reference>
<name>A0A0K1PH48_9BACT</name>
<dbReference type="FunFam" id="3.40.50.300:FF:000668">
    <property type="entry name" value="Chromosomal replication initiator protein DnaA"/>
    <property type="match status" value="1"/>
</dbReference>
<evidence type="ECO:0000256" key="2">
    <source>
        <dbReference type="ARBA" id="ARBA00022490"/>
    </source>
</evidence>
<dbReference type="EMBL" id="CP012332">
    <property type="protein sequence ID" value="AKU92845.1"/>
    <property type="molecule type" value="Genomic_DNA"/>
</dbReference>
<organism evidence="14 15">
    <name type="scientific">Vulgatibacter incomptus</name>
    <dbReference type="NCBI Taxonomy" id="1391653"/>
    <lineage>
        <taxon>Bacteria</taxon>
        <taxon>Pseudomonadati</taxon>
        <taxon>Myxococcota</taxon>
        <taxon>Myxococcia</taxon>
        <taxon>Myxococcales</taxon>
        <taxon>Cystobacterineae</taxon>
        <taxon>Vulgatibacteraceae</taxon>
        <taxon>Vulgatibacter</taxon>
    </lineage>
</organism>
<dbReference type="HAMAP" id="MF_00377">
    <property type="entry name" value="DnaA_bact"/>
    <property type="match status" value="1"/>
</dbReference>
<dbReference type="Gene3D" id="3.40.50.300">
    <property type="entry name" value="P-loop containing nucleotide triphosphate hydrolases"/>
    <property type="match status" value="1"/>
</dbReference>
<dbReference type="PANTHER" id="PTHR30050">
    <property type="entry name" value="CHROMOSOMAL REPLICATION INITIATOR PROTEIN DNAA"/>
    <property type="match status" value="1"/>
</dbReference>
<dbReference type="SUPFAM" id="SSF48295">
    <property type="entry name" value="TrpR-like"/>
    <property type="match status" value="1"/>
</dbReference>
<dbReference type="InterPro" id="IPR020591">
    <property type="entry name" value="Chromosome_initiator_DnaA-like"/>
</dbReference>
<keyword evidence="5 8" id="KW-0067">ATP-binding</keyword>
<evidence type="ECO:0000259" key="13">
    <source>
        <dbReference type="SMART" id="SM00760"/>
    </source>
</evidence>
<dbReference type="Gene3D" id="3.30.300.180">
    <property type="match status" value="1"/>
</dbReference>
<dbReference type="Pfam" id="PF00308">
    <property type="entry name" value="Bac_DnaA"/>
    <property type="match status" value="1"/>
</dbReference>
<dbReference type="InterPro" id="IPR024633">
    <property type="entry name" value="DnaA_N_dom"/>
</dbReference>
<dbReference type="Proteomes" id="UP000055590">
    <property type="component" value="Chromosome"/>
</dbReference>
<dbReference type="InterPro" id="IPR013159">
    <property type="entry name" value="DnaA_C"/>
</dbReference>
<sequence>MAAYARSETLEPKGTSVWERALEKLRHSTTDYLYENWISQITEVSRDERTLTLGVPSLFVRDWIVTHYVDLVRKAVHSAAGEPLEIEFVIDEARKAGAQPVAREPVRQSDEVVIGEIEVARPRPKLSERFTFENFVVGPSNQLAAAAAAAVAENPGKQYNPLFIYGGTGLGKTHLLHAIGNRILERDPKMRVVYISAEHFLNEFVTLVKKGQMEEFRRRFRQGVDVLMMDDIQVLKKAQETQNEFFHTFNDLHDAGKAIILTSDINPNELPNIESRLRTRFTSGLTADVYEPPFEVRIAIIKRKAEFERVNLPDDVAQFVASKISRSVRDLEGALTRLAAHANLTGRPLSPAYAQEILRDLLPQRQALSSDHVQKVVARYYGLTTDDLRGEKRLRPIANARSVAMYFCRKLIGDSFPTIGGAFGNKHHTTVMAAVERVAEKRVEGSPFARELEELERQITGA</sequence>
<dbReference type="Gene3D" id="1.10.1750.10">
    <property type="match status" value="1"/>
</dbReference>
<dbReference type="Pfam" id="PF08299">
    <property type="entry name" value="Bac_DnaA_C"/>
    <property type="match status" value="1"/>
</dbReference>
<dbReference type="GO" id="GO:0008289">
    <property type="term" value="F:lipid binding"/>
    <property type="evidence" value="ECO:0007669"/>
    <property type="project" value="UniProtKB-KW"/>
</dbReference>
<comment type="function">
    <text evidence="8 10">Plays an essential role in the initiation and regulation of chromosomal replication. ATP-DnaA binds to the origin of replication (oriC) to initiate formation of the DNA replication initiation complex once per cell cycle. Binds the DnaA box (a 9 base pair repeat at the origin) and separates the double-stranded (ds)DNA. Forms a right-handed helical filament on oriC DNA; dsDNA binds to the exterior of the filament while single-stranded (ss)DNA is stabiized in the filament's interior. The ATP-DnaA-oriC complex binds and stabilizes one strand of the AT-rich DNA unwinding element (DUE), permitting loading of DNA polymerase. After initiation quickly degrades to an ADP-DnaA complex that is not apt for DNA replication. Binds acidic phospholipids.</text>
</comment>
<keyword evidence="2 8" id="KW-0963">Cytoplasm</keyword>
<dbReference type="Gene3D" id="1.10.8.60">
    <property type="match status" value="1"/>
</dbReference>
<dbReference type="GO" id="GO:0005886">
    <property type="term" value="C:plasma membrane"/>
    <property type="evidence" value="ECO:0007669"/>
    <property type="project" value="TreeGrafter"/>
</dbReference>
<keyword evidence="3 8" id="KW-0235">DNA replication</keyword>
<protein>
    <recommendedName>
        <fullName evidence="8 9">Chromosomal replication initiator protein DnaA</fullName>
    </recommendedName>
</protein>
<dbReference type="GO" id="GO:0006270">
    <property type="term" value="P:DNA replication initiation"/>
    <property type="evidence" value="ECO:0007669"/>
    <property type="project" value="UniProtKB-UniRule"/>
</dbReference>
<dbReference type="CDD" id="cd06571">
    <property type="entry name" value="Bac_DnaA_C"/>
    <property type="match status" value="1"/>
</dbReference>
<keyword evidence="4 8" id="KW-0547">Nucleotide-binding</keyword>